<protein>
    <recommendedName>
        <fullName evidence="3">4a-hydroxytetrahydrobiopterin dehydratase</fullName>
        <ecNumber evidence="3">4.2.1.96</ecNumber>
    </recommendedName>
    <alternativeName>
        <fullName evidence="5">4-alpha-hydroxy-tetrahydropterin dehydratase</fullName>
    </alternativeName>
</protein>
<dbReference type="AlphaFoldDB" id="A0A1V6RFC4"/>
<dbReference type="Proteomes" id="UP000191518">
    <property type="component" value="Unassembled WGS sequence"/>
</dbReference>
<sequence>MNRLTSMRLCARRISNTRPLSRLPSLHAPASPLTHAFPRMASTAFQFAEGEDVQQLTRHADALLQQGWAQDGDGMGITKTFHFKSYFKAVAFVNMIAAESASKKHHPTMTVRIGSVDVHWTTHRPRGFTQKDVTMAQHCDQSASLMGAVDPGQGLKCGPTV</sequence>
<dbReference type="GO" id="GO:0008124">
    <property type="term" value="F:4-alpha-hydroxytetrahydrobiopterin dehydratase activity"/>
    <property type="evidence" value="ECO:0007669"/>
    <property type="project" value="UniProtKB-EC"/>
</dbReference>
<dbReference type="STRING" id="29845.A0A1V6RFC4"/>
<dbReference type="GO" id="GO:0006729">
    <property type="term" value="P:tetrahydrobiopterin biosynthetic process"/>
    <property type="evidence" value="ECO:0007669"/>
    <property type="project" value="InterPro"/>
</dbReference>
<evidence type="ECO:0000256" key="5">
    <source>
        <dbReference type="ARBA" id="ARBA00030497"/>
    </source>
</evidence>
<dbReference type="PANTHER" id="PTHR12599:SF0">
    <property type="entry name" value="PTERIN-4-ALPHA-CARBINOLAMINE DEHYDRATASE"/>
    <property type="match status" value="1"/>
</dbReference>
<dbReference type="Gene3D" id="3.30.1360.20">
    <property type="entry name" value="Transcriptional coactivator/pterin dehydratase"/>
    <property type="match status" value="1"/>
</dbReference>
<keyword evidence="7" id="KW-1185">Reference proteome</keyword>
<dbReference type="InterPro" id="IPR001533">
    <property type="entry name" value="Pterin_deHydtase"/>
</dbReference>
<dbReference type="PANTHER" id="PTHR12599">
    <property type="entry name" value="PTERIN-4-ALPHA-CARBINOLAMINE DEHYDRATASE"/>
    <property type="match status" value="1"/>
</dbReference>
<dbReference type="EC" id="4.2.1.96" evidence="3"/>
<dbReference type="Pfam" id="PF01329">
    <property type="entry name" value="Pterin_4a"/>
    <property type="match status" value="1"/>
</dbReference>
<accession>A0A1V6RFC4</accession>
<evidence type="ECO:0000256" key="4">
    <source>
        <dbReference type="ARBA" id="ARBA00023239"/>
    </source>
</evidence>
<evidence type="ECO:0000313" key="6">
    <source>
        <dbReference type="EMBL" id="OQE00477.1"/>
    </source>
</evidence>
<comment type="similarity">
    <text evidence="2">Belongs to the pterin-4-alpha-carbinolamine dehydratase family.</text>
</comment>
<dbReference type="SUPFAM" id="SSF55248">
    <property type="entry name" value="PCD-like"/>
    <property type="match status" value="1"/>
</dbReference>
<proteinExistence type="inferred from homology"/>
<dbReference type="InterPro" id="IPR036428">
    <property type="entry name" value="PCD_sf"/>
</dbReference>
<name>A0A1V6RFC4_9EURO</name>
<evidence type="ECO:0000256" key="1">
    <source>
        <dbReference type="ARBA" id="ARBA00001554"/>
    </source>
</evidence>
<gene>
    <name evidence="6" type="ORF">PENVUL_c051G09990</name>
</gene>
<evidence type="ECO:0000256" key="2">
    <source>
        <dbReference type="ARBA" id="ARBA00006472"/>
    </source>
</evidence>
<evidence type="ECO:0000256" key="3">
    <source>
        <dbReference type="ARBA" id="ARBA00013252"/>
    </source>
</evidence>
<keyword evidence="4" id="KW-0456">Lyase</keyword>
<evidence type="ECO:0000313" key="7">
    <source>
        <dbReference type="Proteomes" id="UP000191518"/>
    </source>
</evidence>
<comment type="catalytic activity">
    <reaction evidence="1">
        <text>(4aS,6R)-4a-hydroxy-L-erythro-5,6,7,8-tetrahydrobiopterin = (6R)-L-erythro-6,7-dihydrobiopterin + H2O</text>
        <dbReference type="Rhea" id="RHEA:11920"/>
        <dbReference type="ChEBI" id="CHEBI:15377"/>
        <dbReference type="ChEBI" id="CHEBI:15642"/>
        <dbReference type="ChEBI" id="CHEBI:43120"/>
        <dbReference type="EC" id="4.2.1.96"/>
    </reaction>
</comment>
<dbReference type="CDD" id="cd00488">
    <property type="entry name" value="PCD_DCoH"/>
    <property type="match status" value="1"/>
</dbReference>
<reference evidence="7" key="1">
    <citation type="journal article" date="2017" name="Nat. Microbiol.">
        <title>Global analysis of biosynthetic gene clusters reveals vast potential of secondary metabolite production in Penicillium species.</title>
        <authorList>
            <person name="Nielsen J.C."/>
            <person name="Grijseels S."/>
            <person name="Prigent S."/>
            <person name="Ji B."/>
            <person name="Dainat J."/>
            <person name="Nielsen K.F."/>
            <person name="Frisvad J.C."/>
            <person name="Workman M."/>
            <person name="Nielsen J."/>
        </authorList>
    </citation>
    <scope>NUCLEOTIDE SEQUENCE [LARGE SCALE GENOMIC DNA]</scope>
    <source>
        <strain evidence="7">IBT 29486</strain>
    </source>
</reference>
<dbReference type="EMBL" id="MDYP01000051">
    <property type="protein sequence ID" value="OQE00477.1"/>
    <property type="molecule type" value="Genomic_DNA"/>
</dbReference>
<comment type="caution">
    <text evidence="6">The sequence shown here is derived from an EMBL/GenBank/DDBJ whole genome shotgun (WGS) entry which is preliminary data.</text>
</comment>
<dbReference type="OrthoDB" id="277398at2759"/>
<organism evidence="6 7">
    <name type="scientific">Penicillium vulpinum</name>
    <dbReference type="NCBI Taxonomy" id="29845"/>
    <lineage>
        <taxon>Eukaryota</taxon>
        <taxon>Fungi</taxon>
        <taxon>Dikarya</taxon>
        <taxon>Ascomycota</taxon>
        <taxon>Pezizomycotina</taxon>
        <taxon>Eurotiomycetes</taxon>
        <taxon>Eurotiomycetidae</taxon>
        <taxon>Eurotiales</taxon>
        <taxon>Aspergillaceae</taxon>
        <taxon>Penicillium</taxon>
    </lineage>
</organism>